<dbReference type="PANTHER" id="PTHR23320">
    <property type="entry name" value="MEMBRANE-SPANNING 4-DOMAINS SUBFAMILY A MS4A -RELATED"/>
    <property type="match status" value="1"/>
</dbReference>
<evidence type="ECO:0000313" key="8">
    <source>
        <dbReference type="Proteomes" id="UP001152320"/>
    </source>
</evidence>
<keyword evidence="3 6" id="KW-0812">Transmembrane</keyword>
<evidence type="ECO:0000256" key="1">
    <source>
        <dbReference type="ARBA" id="ARBA00004141"/>
    </source>
</evidence>
<evidence type="ECO:0000256" key="3">
    <source>
        <dbReference type="ARBA" id="ARBA00022692"/>
    </source>
</evidence>
<keyword evidence="8" id="KW-1185">Reference proteome</keyword>
<sequence length="240" mass="26332">MQPTNQSTTCGYHSNPWVISVPPTHGNSLNGNLWGSSVRRAMGIIQIVCGIIEVVLGITLISMPVRNYTFANVGWGIWNGVFAIITGFHGVYSQRSKCMVIAYMVLSIIAAAMSFTCCAATSAVSPTVYTLRWGDPYYDSDEEYLFGYRYRFAKAHFGIYITLAVVYGLQMLTSIIGASFTCGALISRNNQHQIVYQQTAQPFQPAPPYTAIANQPPPYNGYLKPFSHGPETFLTGPSAI</sequence>
<dbReference type="AlphaFoldDB" id="A0A9Q1C1Z2"/>
<dbReference type="Proteomes" id="UP001152320">
    <property type="component" value="Chromosome 9"/>
</dbReference>
<accession>A0A9Q1C1Z2</accession>
<name>A0A9Q1C1Z2_HOLLE</name>
<feature type="transmembrane region" description="Helical" evidence="6">
    <location>
        <begin position="100"/>
        <end position="124"/>
    </location>
</feature>
<dbReference type="InterPro" id="IPR007237">
    <property type="entry name" value="CD20-like"/>
</dbReference>
<keyword evidence="4 6" id="KW-1133">Transmembrane helix</keyword>
<comment type="subcellular location">
    <subcellularLocation>
        <location evidence="1">Membrane</location>
        <topology evidence="1">Multi-pass membrane protein</topology>
    </subcellularLocation>
</comment>
<gene>
    <name evidence="7" type="ORF">HOLleu_20730</name>
</gene>
<proteinExistence type="inferred from homology"/>
<organism evidence="7 8">
    <name type="scientific">Holothuria leucospilota</name>
    <name type="common">Black long sea cucumber</name>
    <name type="synonym">Mertensiothuria leucospilota</name>
    <dbReference type="NCBI Taxonomy" id="206669"/>
    <lineage>
        <taxon>Eukaryota</taxon>
        <taxon>Metazoa</taxon>
        <taxon>Echinodermata</taxon>
        <taxon>Eleutherozoa</taxon>
        <taxon>Echinozoa</taxon>
        <taxon>Holothuroidea</taxon>
        <taxon>Aspidochirotacea</taxon>
        <taxon>Aspidochirotida</taxon>
        <taxon>Holothuriidae</taxon>
        <taxon>Holothuria</taxon>
    </lineage>
</organism>
<protein>
    <submittedName>
        <fullName evidence="7">Uncharacterized protein</fullName>
    </submittedName>
</protein>
<evidence type="ECO:0000256" key="2">
    <source>
        <dbReference type="ARBA" id="ARBA00009565"/>
    </source>
</evidence>
<reference evidence="7" key="1">
    <citation type="submission" date="2021-10" db="EMBL/GenBank/DDBJ databases">
        <title>Tropical sea cucumber genome reveals ecological adaptation and Cuvierian tubules defense mechanism.</title>
        <authorList>
            <person name="Chen T."/>
        </authorList>
    </citation>
    <scope>NUCLEOTIDE SEQUENCE</scope>
    <source>
        <strain evidence="7">Nanhai2018</strain>
        <tissue evidence="7">Muscle</tissue>
    </source>
</reference>
<dbReference type="OrthoDB" id="2019149at2759"/>
<evidence type="ECO:0000313" key="7">
    <source>
        <dbReference type="EMBL" id="KAJ8036684.1"/>
    </source>
</evidence>
<evidence type="ECO:0000256" key="5">
    <source>
        <dbReference type="ARBA" id="ARBA00023136"/>
    </source>
</evidence>
<dbReference type="PANTHER" id="PTHR23320:SF165">
    <property type="entry name" value="MARVEL DOMAIN-CONTAINING PROTEIN"/>
    <property type="match status" value="1"/>
</dbReference>
<dbReference type="EMBL" id="JAIZAY010000009">
    <property type="protein sequence ID" value="KAJ8036684.1"/>
    <property type="molecule type" value="Genomic_DNA"/>
</dbReference>
<comment type="similarity">
    <text evidence="2">Belongs to the MS4A family.</text>
</comment>
<dbReference type="InterPro" id="IPR030417">
    <property type="entry name" value="MS4A"/>
</dbReference>
<feature type="transmembrane region" description="Helical" evidence="6">
    <location>
        <begin position="43"/>
        <end position="63"/>
    </location>
</feature>
<dbReference type="GO" id="GO:0016020">
    <property type="term" value="C:membrane"/>
    <property type="evidence" value="ECO:0007669"/>
    <property type="project" value="UniProtKB-SubCell"/>
</dbReference>
<feature type="transmembrane region" description="Helical" evidence="6">
    <location>
        <begin position="157"/>
        <end position="186"/>
    </location>
</feature>
<dbReference type="Pfam" id="PF04103">
    <property type="entry name" value="CD20"/>
    <property type="match status" value="1"/>
</dbReference>
<evidence type="ECO:0000256" key="6">
    <source>
        <dbReference type="SAM" id="Phobius"/>
    </source>
</evidence>
<feature type="transmembrane region" description="Helical" evidence="6">
    <location>
        <begin position="75"/>
        <end position="93"/>
    </location>
</feature>
<keyword evidence="5 6" id="KW-0472">Membrane</keyword>
<evidence type="ECO:0000256" key="4">
    <source>
        <dbReference type="ARBA" id="ARBA00022989"/>
    </source>
</evidence>
<comment type="caution">
    <text evidence="7">The sequence shown here is derived from an EMBL/GenBank/DDBJ whole genome shotgun (WGS) entry which is preliminary data.</text>
</comment>